<organism evidence="1 2">
    <name type="scientific">Bacillus safensis</name>
    <dbReference type="NCBI Taxonomy" id="561879"/>
    <lineage>
        <taxon>Bacteria</taxon>
        <taxon>Bacillati</taxon>
        <taxon>Bacillota</taxon>
        <taxon>Bacilli</taxon>
        <taxon>Bacillales</taxon>
        <taxon>Bacillaceae</taxon>
        <taxon>Bacillus</taxon>
    </lineage>
</organism>
<accession>A0A5S9M7I1</accession>
<proteinExistence type="predicted"/>
<reference evidence="1 2" key="1">
    <citation type="submission" date="2019-12" db="EMBL/GenBank/DDBJ databases">
        <title>Full genome sequence of a Bacillus safensis strain isolated from commercially available natto in Indonesia.</title>
        <authorList>
            <person name="Yoshida M."/>
            <person name="Uomi M."/>
            <person name="Waturangi D."/>
            <person name="Ekaputri J.J."/>
            <person name="Setiamarga D.H.E."/>
        </authorList>
    </citation>
    <scope>NUCLEOTIDE SEQUENCE [LARGE SCALE GENOMIC DNA]</scope>
    <source>
        <strain evidence="1 2">IDN1</strain>
    </source>
</reference>
<dbReference type="AlphaFoldDB" id="A0A5S9M7I1"/>
<name>A0A5S9M7I1_BACIA</name>
<dbReference type="EMBL" id="AP021906">
    <property type="protein sequence ID" value="BBP87486.1"/>
    <property type="molecule type" value="Genomic_DNA"/>
</dbReference>
<evidence type="ECO:0000313" key="1">
    <source>
        <dbReference type="EMBL" id="BBP87486.1"/>
    </source>
</evidence>
<sequence length="102" mass="11182">MDAKKLNTPPNAWPMYGAINWTADKIPLKIVLNTGAMLFIVVIKLNMKACTYGDTPAIEDLTVSKTDFTLSVIPTIISTVLEGKAVTISRNLLIVLLYLFLA</sequence>
<gene>
    <name evidence="1" type="ORF">BsIDN1_11040</name>
</gene>
<dbReference type="Proteomes" id="UP000464658">
    <property type="component" value="Chromosome"/>
</dbReference>
<protein>
    <submittedName>
        <fullName evidence="1">Uncharacterized protein</fullName>
    </submittedName>
</protein>
<evidence type="ECO:0000313" key="2">
    <source>
        <dbReference type="Proteomes" id="UP000464658"/>
    </source>
</evidence>